<name>A0A1B7LI29_9FIRM</name>
<proteinExistence type="predicted"/>
<evidence type="ECO:0000256" key="2">
    <source>
        <dbReference type="SAM" id="SignalP"/>
    </source>
</evidence>
<dbReference type="InterPro" id="IPR019088">
    <property type="entry name" value="CHP02186-rel_TM"/>
</dbReference>
<evidence type="ECO:0000313" key="4">
    <source>
        <dbReference type="Proteomes" id="UP000078532"/>
    </source>
</evidence>
<evidence type="ECO:0000313" key="3">
    <source>
        <dbReference type="EMBL" id="OAT85844.1"/>
    </source>
</evidence>
<dbReference type="RefSeq" id="WP_066666584.1">
    <property type="nucleotide sequence ID" value="NZ_LYVF01000047.1"/>
</dbReference>
<feature type="transmembrane region" description="Helical" evidence="1">
    <location>
        <begin position="235"/>
        <end position="257"/>
    </location>
</feature>
<organism evidence="3 4">
    <name type="scientific">Desulfotomaculum copahuensis</name>
    <dbReference type="NCBI Taxonomy" id="1838280"/>
    <lineage>
        <taxon>Bacteria</taxon>
        <taxon>Bacillati</taxon>
        <taxon>Bacillota</taxon>
        <taxon>Clostridia</taxon>
        <taxon>Eubacteriales</taxon>
        <taxon>Desulfotomaculaceae</taxon>
        <taxon>Desulfotomaculum</taxon>
    </lineage>
</organism>
<reference evidence="3 4" key="1">
    <citation type="submission" date="2016-04" db="EMBL/GenBank/DDBJ databases">
        <authorList>
            <person name="Evans L.H."/>
            <person name="Alamgir A."/>
            <person name="Owens N."/>
            <person name="Weber N.D."/>
            <person name="Virtaneva K."/>
            <person name="Barbian K."/>
            <person name="Babar A."/>
            <person name="Rosenke K."/>
        </authorList>
    </citation>
    <scope>NUCLEOTIDE SEQUENCE [LARGE SCALE GENOMIC DNA]</scope>
    <source>
        <strain evidence="3 4">LMa1</strain>
    </source>
</reference>
<keyword evidence="1" id="KW-0812">Transmembrane</keyword>
<keyword evidence="1" id="KW-1133">Transmembrane helix</keyword>
<dbReference type="Proteomes" id="UP000078532">
    <property type="component" value="Unassembled WGS sequence"/>
</dbReference>
<accession>A0A1B7LI29</accession>
<feature type="signal peptide" evidence="2">
    <location>
        <begin position="1"/>
        <end position="26"/>
    </location>
</feature>
<gene>
    <name evidence="3" type="ORF">A6M21_05035</name>
</gene>
<evidence type="ECO:0008006" key="5">
    <source>
        <dbReference type="Google" id="ProtNLM"/>
    </source>
</evidence>
<keyword evidence="4" id="KW-1185">Reference proteome</keyword>
<dbReference type="EMBL" id="LYVF01000047">
    <property type="protein sequence ID" value="OAT85844.1"/>
    <property type="molecule type" value="Genomic_DNA"/>
</dbReference>
<dbReference type="STRING" id="1838280.A6M21_05035"/>
<dbReference type="AlphaFoldDB" id="A0A1B7LI29"/>
<keyword evidence="2" id="KW-0732">Signal</keyword>
<evidence type="ECO:0000256" key="1">
    <source>
        <dbReference type="SAM" id="Phobius"/>
    </source>
</evidence>
<comment type="caution">
    <text evidence="3">The sequence shown here is derived from an EMBL/GenBank/DDBJ whole genome shotgun (WGS) entry which is preliminary data.</text>
</comment>
<keyword evidence="1" id="KW-0472">Membrane</keyword>
<sequence>MKPLKAVCLVVMTFFLVLTGAPLAMADPVTVITQPDTVEVGVNFSGSQLKVSGQVPPGCQVLLKMESPDRPVGLSKKGKKGGLFYMTVATVNVKGMPGMYKIMSSDKISALPAGLQSRLGLDPDFKALSSKAQVIQKHEEQSIILPPAQAQEYLDGLVRLNKSRGLYSLADYGVKVDGGQYQAVMDVPADVPRGSTKITAYAVKDGRIAASAVTELPVVNIGLVRTLGNMAQTNAVAYGVLCIAVALAAGIIIASLFKLINKYVFRDEGVSAHH</sequence>
<dbReference type="Pfam" id="PF09608">
    <property type="entry name" value="Alph_Pro_TM"/>
    <property type="match status" value="1"/>
</dbReference>
<dbReference type="OrthoDB" id="1721463at2"/>
<feature type="chain" id="PRO_5008596949" description="Transmembrane protein" evidence="2">
    <location>
        <begin position="27"/>
        <end position="274"/>
    </location>
</feature>
<protein>
    <recommendedName>
        <fullName evidence="5">Transmembrane protein</fullName>
    </recommendedName>
</protein>